<keyword evidence="1" id="KW-0175">Coiled coil</keyword>
<organism evidence="3">
    <name type="scientific">Minutocellus polymorphus</name>
    <dbReference type="NCBI Taxonomy" id="265543"/>
    <lineage>
        <taxon>Eukaryota</taxon>
        <taxon>Sar</taxon>
        <taxon>Stramenopiles</taxon>
        <taxon>Ochrophyta</taxon>
        <taxon>Bacillariophyta</taxon>
        <taxon>Mediophyceae</taxon>
        <taxon>Cymatosirophycidae</taxon>
        <taxon>Cymatosirales</taxon>
        <taxon>Cymatosiraceae</taxon>
        <taxon>Minutocellus</taxon>
    </lineage>
</organism>
<evidence type="ECO:0000256" key="2">
    <source>
        <dbReference type="SAM" id="SignalP"/>
    </source>
</evidence>
<name>A0A7S0ATU5_9STRA</name>
<dbReference type="Gene3D" id="2.30.42.10">
    <property type="match status" value="1"/>
</dbReference>
<reference evidence="3" key="1">
    <citation type="submission" date="2021-01" db="EMBL/GenBank/DDBJ databases">
        <authorList>
            <person name="Corre E."/>
            <person name="Pelletier E."/>
            <person name="Niang G."/>
            <person name="Scheremetjew M."/>
            <person name="Finn R."/>
            <person name="Kale V."/>
            <person name="Holt S."/>
            <person name="Cochrane G."/>
            <person name="Meng A."/>
            <person name="Brown T."/>
            <person name="Cohen L."/>
        </authorList>
    </citation>
    <scope>NUCLEOTIDE SEQUENCE</scope>
    <source>
        <strain evidence="3">CCMP3303</strain>
    </source>
</reference>
<feature type="signal peptide" evidence="2">
    <location>
        <begin position="1"/>
        <end position="23"/>
    </location>
</feature>
<feature type="coiled-coil region" evidence="1">
    <location>
        <begin position="143"/>
        <end position="187"/>
    </location>
</feature>
<evidence type="ECO:0008006" key="4">
    <source>
        <dbReference type="Google" id="ProtNLM"/>
    </source>
</evidence>
<dbReference type="EMBL" id="HBEJ01012972">
    <property type="protein sequence ID" value="CAD8373750.1"/>
    <property type="molecule type" value="Transcribed_RNA"/>
</dbReference>
<dbReference type="AlphaFoldDB" id="A0A7S0ATU5"/>
<evidence type="ECO:0000256" key="1">
    <source>
        <dbReference type="SAM" id="Coils"/>
    </source>
</evidence>
<dbReference type="InterPro" id="IPR036034">
    <property type="entry name" value="PDZ_sf"/>
</dbReference>
<feature type="chain" id="PRO_5030839555" description="PDZ domain-containing protein" evidence="2">
    <location>
        <begin position="24"/>
        <end position="197"/>
    </location>
</feature>
<evidence type="ECO:0000313" key="3">
    <source>
        <dbReference type="EMBL" id="CAD8373750.1"/>
    </source>
</evidence>
<dbReference type="PROSITE" id="PS51257">
    <property type="entry name" value="PROKAR_LIPOPROTEIN"/>
    <property type="match status" value="1"/>
</dbReference>
<dbReference type="PANTHER" id="PTHR47661">
    <property type="entry name" value="PHOSPHOGLUCAN PHOSPHATASE LSF1, CHLOROPLASTIC"/>
    <property type="match status" value="1"/>
</dbReference>
<dbReference type="SUPFAM" id="SSF50156">
    <property type="entry name" value="PDZ domain-like"/>
    <property type="match status" value="1"/>
</dbReference>
<accession>A0A7S0ATU5</accession>
<proteinExistence type="predicted"/>
<sequence length="197" mass="20996">MKSIISPSLFAVLLALLGASCSAFSPAVSTTSSSSTTALSMANDNDLLRWARSARTAGIDDRVVELRRPLGVVLGEDADGNVYVETVAARGNAARTGEVREGDFVTMCSSTFGDDMWSCRGAGLSRVLSAIRLRAGPTVKLALESSKEGNVKAQRTAKNLQAEEAARAKAQAKKDSLLEELQKDEQRLKKGKFLGLF</sequence>
<dbReference type="PANTHER" id="PTHR47661:SF2">
    <property type="entry name" value="PHOSPHOGLUCAN PHOSPHATASE LSF1, CHLOROPLASTIC"/>
    <property type="match status" value="1"/>
</dbReference>
<keyword evidence="2" id="KW-0732">Signal</keyword>
<gene>
    <name evidence="3" type="ORF">MPOL1434_LOCUS7623</name>
</gene>
<protein>
    <recommendedName>
        <fullName evidence="4">PDZ domain-containing protein</fullName>
    </recommendedName>
</protein>